<dbReference type="HAMAP" id="MF_01930">
    <property type="entry name" value="PurN"/>
    <property type="match status" value="1"/>
</dbReference>
<dbReference type="Gene3D" id="3.40.50.170">
    <property type="entry name" value="Formyl transferase, N-terminal domain"/>
    <property type="match status" value="1"/>
</dbReference>
<organism evidence="6 7">
    <name type="scientific">Hypnocyclicus thermotrophus</name>
    <dbReference type="NCBI Taxonomy" id="1627895"/>
    <lineage>
        <taxon>Bacteria</taxon>
        <taxon>Fusobacteriati</taxon>
        <taxon>Fusobacteriota</taxon>
        <taxon>Fusobacteriia</taxon>
        <taxon>Fusobacteriales</taxon>
        <taxon>Fusobacteriaceae</taxon>
        <taxon>Hypnocyclicus</taxon>
    </lineage>
</organism>
<evidence type="ECO:0000256" key="2">
    <source>
        <dbReference type="ARBA" id="ARBA00022679"/>
    </source>
</evidence>
<evidence type="ECO:0000259" key="5">
    <source>
        <dbReference type="Pfam" id="PF00551"/>
    </source>
</evidence>
<dbReference type="RefSeq" id="WP_134112573.1">
    <property type="nucleotide sequence ID" value="NZ_SOBG01000002.1"/>
</dbReference>
<dbReference type="PANTHER" id="PTHR43369">
    <property type="entry name" value="PHOSPHORIBOSYLGLYCINAMIDE FORMYLTRANSFERASE"/>
    <property type="match status" value="1"/>
</dbReference>
<dbReference type="GO" id="GO:0006189">
    <property type="term" value="P:'de novo' IMP biosynthetic process"/>
    <property type="evidence" value="ECO:0007669"/>
    <property type="project" value="UniProtKB-UniRule"/>
</dbReference>
<dbReference type="Proteomes" id="UP000294678">
    <property type="component" value="Unassembled WGS sequence"/>
</dbReference>
<dbReference type="InterPro" id="IPR036477">
    <property type="entry name" value="Formyl_transf_N_sf"/>
</dbReference>
<feature type="binding site" evidence="4">
    <location>
        <position position="103"/>
    </location>
    <ligand>
        <name>(6R)-10-formyltetrahydrofolate</name>
        <dbReference type="ChEBI" id="CHEBI:195366"/>
    </ligand>
</feature>
<dbReference type="GO" id="GO:0004644">
    <property type="term" value="F:phosphoribosylglycinamide formyltransferase activity"/>
    <property type="evidence" value="ECO:0007669"/>
    <property type="project" value="UniProtKB-UniRule"/>
</dbReference>
<dbReference type="Pfam" id="PF00551">
    <property type="entry name" value="Formyl_trans_N"/>
    <property type="match status" value="1"/>
</dbReference>
<dbReference type="GO" id="GO:0005829">
    <property type="term" value="C:cytosol"/>
    <property type="evidence" value="ECO:0007669"/>
    <property type="project" value="TreeGrafter"/>
</dbReference>
<dbReference type="SUPFAM" id="SSF53328">
    <property type="entry name" value="Formyltransferase"/>
    <property type="match status" value="1"/>
</dbReference>
<keyword evidence="2 4" id="KW-0808">Transferase</keyword>
<dbReference type="AlphaFoldDB" id="A0AA46E0C3"/>
<evidence type="ECO:0000313" key="6">
    <source>
        <dbReference type="EMBL" id="TDT71986.1"/>
    </source>
</evidence>
<comment type="pathway">
    <text evidence="1 4">Purine metabolism; IMP biosynthesis via de novo pathway; N(2)-formyl-N(1)-(5-phospho-D-ribosyl)glycinamide from N(1)-(5-phospho-D-ribosyl)glycinamide (10-formyl THF route): step 1/1.</text>
</comment>
<comment type="similarity">
    <text evidence="4">Belongs to the GART family.</text>
</comment>
<dbReference type="CDD" id="cd08645">
    <property type="entry name" value="FMT_core_GART"/>
    <property type="match status" value="1"/>
</dbReference>
<feature type="binding site" evidence="4">
    <location>
        <position position="62"/>
    </location>
    <ligand>
        <name>(6R)-10-formyltetrahydrofolate</name>
        <dbReference type="ChEBI" id="CHEBI:195366"/>
    </ligand>
</feature>
<evidence type="ECO:0000313" key="7">
    <source>
        <dbReference type="Proteomes" id="UP000294678"/>
    </source>
</evidence>
<comment type="caution">
    <text evidence="6">The sequence shown here is derived from an EMBL/GenBank/DDBJ whole genome shotgun (WGS) entry which is preliminary data.</text>
</comment>
<proteinExistence type="inferred from homology"/>
<evidence type="ECO:0000256" key="4">
    <source>
        <dbReference type="HAMAP-Rule" id="MF_01930"/>
    </source>
</evidence>
<reference evidence="6 7" key="1">
    <citation type="submission" date="2019-03" db="EMBL/GenBank/DDBJ databases">
        <title>Genomic Encyclopedia of Type Strains, Phase IV (KMG-IV): sequencing the most valuable type-strain genomes for metagenomic binning, comparative biology and taxonomic classification.</title>
        <authorList>
            <person name="Goeker M."/>
        </authorList>
    </citation>
    <scope>NUCLEOTIDE SEQUENCE [LARGE SCALE GENOMIC DNA]</scope>
    <source>
        <strain evidence="6 7">DSM 100055</strain>
    </source>
</reference>
<dbReference type="EMBL" id="SOBG01000002">
    <property type="protein sequence ID" value="TDT71986.1"/>
    <property type="molecule type" value="Genomic_DNA"/>
</dbReference>
<feature type="active site" description="Proton donor" evidence="4">
    <location>
        <position position="105"/>
    </location>
</feature>
<protein>
    <recommendedName>
        <fullName evidence="4">Phosphoribosylglycinamide formyltransferase</fullName>
        <ecNumber evidence="4">2.1.2.2</ecNumber>
    </recommendedName>
    <alternativeName>
        <fullName evidence="4">5'-phosphoribosylglycinamide transformylase</fullName>
    </alternativeName>
    <alternativeName>
        <fullName evidence="4">GAR transformylase</fullName>
        <shortName evidence="4">GART</shortName>
    </alternativeName>
</protein>
<dbReference type="InterPro" id="IPR004607">
    <property type="entry name" value="GART"/>
</dbReference>
<feature type="site" description="Raises pKa of active site His" evidence="4">
    <location>
        <position position="146"/>
    </location>
</feature>
<name>A0AA46E0C3_9FUSO</name>
<comment type="caution">
    <text evidence="4">Lacks conserved residue(s) required for the propagation of feature annotation.</text>
</comment>
<keyword evidence="7" id="KW-1185">Reference proteome</keyword>
<comment type="catalytic activity">
    <reaction evidence="4">
        <text>N(1)-(5-phospho-beta-D-ribosyl)glycinamide + (6R)-10-formyltetrahydrofolate = N(2)-formyl-N(1)-(5-phospho-beta-D-ribosyl)glycinamide + (6S)-5,6,7,8-tetrahydrofolate + H(+)</text>
        <dbReference type="Rhea" id="RHEA:15053"/>
        <dbReference type="ChEBI" id="CHEBI:15378"/>
        <dbReference type="ChEBI" id="CHEBI:57453"/>
        <dbReference type="ChEBI" id="CHEBI:143788"/>
        <dbReference type="ChEBI" id="CHEBI:147286"/>
        <dbReference type="ChEBI" id="CHEBI:195366"/>
        <dbReference type="EC" id="2.1.2.2"/>
    </reaction>
</comment>
<accession>A0AA46E0C3</accession>
<sequence>MLKIVVLISGSGSNLQSIIDAIEEKKLNAKIECVISDREAYGIERAKKHNIKTYLFNRKELKKNLFNEIEKVISNDIDLIILAGFLSIVSSEFIKKWENKIINIHPSLLPKFGGKGMYGMNVHRAVVENKEIESGCTVHFVTNEIDGGEIIAQKKVPVYEKDTAEDVQKRVLEKEHELLVEAIKILEKDKKKR</sequence>
<dbReference type="PANTHER" id="PTHR43369:SF2">
    <property type="entry name" value="PHOSPHORIBOSYLGLYCINAMIDE FORMYLTRANSFERASE"/>
    <property type="match status" value="1"/>
</dbReference>
<comment type="function">
    <text evidence="4">Catalyzes the transfer of a formyl group from 10-formyltetrahydrofolate to 5-phospho-ribosyl-glycinamide (GAR), producing 5-phospho-ribosyl-N-formylglycinamide (FGAR) and tetrahydrofolate.</text>
</comment>
<feature type="domain" description="Formyl transferase N-terminal" evidence="5">
    <location>
        <begin position="3"/>
        <end position="183"/>
    </location>
</feature>
<evidence type="ECO:0000256" key="3">
    <source>
        <dbReference type="ARBA" id="ARBA00022755"/>
    </source>
</evidence>
<dbReference type="InterPro" id="IPR002376">
    <property type="entry name" value="Formyl_transf_N"/>
</dbReference>
<keyword evidence="3 4" id="KW-0658">Purine biosynthesis</keyword>
<dbReference type="NCBIfam" id="TIGR00639">
    <property type="entry name" value="PurN"/>
    <property type="match status" value="1"/>
</dbReference>
<gene>
    <name evidence="4" type="primary">purN</name>
    <name evidence="6" type="ORF">EV215_0680</name>
</gene>
<dbReference type="EC" id="2.1.2.2" evidence="4"/>
<feature type="binding site" evidence="4">
    <location>
        <begin position="12"/>
        <end position="14"/>
    </location>
    <ligand>
        <name>N(1)-(5-phospho-beta-D-ribosyl)glycinamide</name>
        <dbReference type="ChEBI" id="CHEBI:143788"/>
    </ligand>
</feature>
<evidence type="ECO:0000256" key="1">
    <source>
        <dbReference type="ARBA" id="ARBA00005054"/>
    </source>
</evidence>